<dbReference type="Proteomes" id="UP000238823">
    <property type="component" value="Unassembled WGS sequence"/>
</dbReference>
<dbReference type="PROSITE" id="PS51257">
    <property type="entry name" value="PROKAR_LIPOPROTEIN"/>
    <property type="match status" value="1"/>
</dbReference>
<gene>
    <name evidence="2" type="ORF">ENSA7_79130</name>
</gene>
<dbReference type="RefSeq" id="WP_106094670.1">
    <property type="nucleotide sequence ID" value="NZ_PVNL01000146.1"/>
</dbReference>
<accession>A0A2S9XLZ4</accession>
<dbReference type="EMBL" id="PVNL01000146">
    <property type="protein sequence ID" value="PRP93872.1"/>
    <property type="molecule type" value="Genomic_DNA"/>
</dbReference>
<organism evidence="2 3">
    <name type="scientific">Enhygromyxa salina</name>
    <dbReference type="NCBI Taxonomy" id="215803"/>
    <lineage>
        <taxon>Bacteria</taxon>
        <taxon>Pseudomonadati</taxon>
        <taxon>Myxococcota</taxon>
        <taxon>Polyangia</taxon>
        <taxon>Nannocystales</taxon>
        <taxon>Nannocystaceae</taxon>
        <taxon>Enhygromyxa</taxon>
    </lineage>
</organism>
<evidence type="ECO:0000256" key="1">
    <source>
        <dbReference type="SAM" id="MobiDB-lite"/>
    </source>
</evidence>
<sequence>MSRENLIAIVLCSCVVGFGCNAKPPAAEGTPTPSKSPPASHGDAGAAGPAAHGSNADPHADPHAGLAQDPHAGLPPATPPGPPRDVTPNGETREELVDGLKLMVPSEWERGAGSSMMRKAEFTLPGPGGDATLVVYRFQGGAGSTQQNIDRWKQQIVPAEGAEAETAQVDSNGLKVGSIDVRGAYAGQSMPGAPPQPPIADARLLAAAIEGVGDPWYLKLVGPAATIDVWGAAWTQLLTELAPAA</sequence>
<feature type="compositionally biased region" description="Low complexity" evidence="1">
    <location>
        <begin position="37"/>
        <end position="57"/>
    </location>
</feature>
<evidence type="ECO:0000313" key="3">
    <source>
        <dbReference type="Proteomes" id="UP000238823"/>
    </source>
</evidence>
<feature type="region of interest" description="Disordered" evidence="1">
    <location>
        <begin position="23"/>
        <end position="91"/>
    </location>
</feature>
<comment type="caution">
    <text evidence="2">The sequence shown here is derived from an EMBL/GenBank/DDBJ whole genome shotgun (WGS) entry which is preliminary data.</text>
</comment>
<feature type="compositionally biased region" description="Pro residues" evidence="1">
    <location>
        <begin position="76"/>
        <end position="85"/>
    </location>
</feature>
<proteinExistence type="predicted"/>
<dbReference type="AlphaFoldDB" id="A0A2S9XLZ4"/>
<reference evidence="2 3" key="1">
    <citation type="submission" date="2018-03" db="EMBL/GenBank/DDBJ databases">
        <title>Draft Genome Sequences of the Obligatory Marine Myxobacteria Enhygromyxa salina SWB007.</title>
        <authorList>
            <person name="Poehlein A."/>
            <person name="Moghaddam J.A."/>
            <person name="Harms H."/>
            <person name="Alanjari M."/>
            <person name="Koenig G.M."/>
            <person name="Daniel R."/>
            <person name="Schaeberle T.F."/>
        </authorList>
    </citation>
    <scope>NUCLEOTIDE SEQUENCE [LARGE SCALE GENOMIC DNA]</scope>
    <source>
        <strain evidence="2 3">SWB007</strain>
    </source>
</reference>
<protein>
    <submittedName>
        <fullName evidence="2">Uncharacterized protein</fullName>
    </submittedName>
</protein>
<name>A0A2S9XLZ4_9BACT</name>
<evidence type="ECO:0000313" key="2">
    <source>
        <dbReference type="EMBL" id="PRP93872.1"/>
    </source>
</evidence>
<dbReference type="OrthoDB" id="5764172at2"/>